<dbReference type="SUPFAM" id="SSF53474">
    <property type="entry name" value="alpha/beta-Hydrolases"/>
    <property type="match status" value="1"/>
</dbReference>
<name>A0ABP3I2R6_9ACTN</name>
<evidence type="ECO:0000256" key="1">
    <source>
        <dbReference type="ARBA" id="ARBA00010515"/>
    </source>
</evidence>
<dbReference type="Proteomes" id="UP001500879">
    <property type="component" value="Unassembled WGS sequence"/>
</dbReference>
<keyword evidence="5" id="KW-1185">Reference proteome</keyword>
<reference evidence="5" key="1">
    <citation type="journal article" date="2019" name="Int. J. Syst. Evol. Microbiol.">
        <title>The Global Catalogue of Microorganisms (GCM) 10K type strain sequencing project: providing services to taxonomists for standard genome sequencing and annotation.</title>
        <authorList>
            <consortium name="The Broad Institute Genomics Platform"/>
            <consortium name="The Broad Institute Genome Sequencing Center for Infectious Disease"/>
            <person name="Wu L."/>
            <person name="Ma J."/>
        </authorList>
    </citation>
    <scope>NUCLEOTIDE SEQUENCE [LARGE SCALE GENOMIC DNA]</scope>
    <source>
        <strain evidence="5">JCM 4788</strain>
    </source>
</reference>
<gene>
    <name evidence="4" type="ORF">GCM10010357_05450</name>
</gene>
<dbReference type="GO" id="GO:0016787">
    <property type="term" value="F:hydrolase activity"/>
    <property type="evidence" value="ECO:0007669"/>
    <property type="project" value="UniProtKB-KW"/>
</dbReference>
<dbReference type="PANTHER" id="PTHR48081">
    <property type="entry name" value="AB HYDROLASE SUPERFAMILY PROTEIN C4A8.06C"/>
    <property type="match status" value="1"/>
</dbReference>
<comment type="caution">
    <text evidence="4">The sequence shown here is derived from an EMBL/GenBank/DDBJ whole genome shotgun (WGS) entry which is preliminary data.</text>
</comment>
<dbReference type="Pfam" id="PF07859">
    <property type="entry name" value="Abhydrolase_3"/>
    <property type="match status" value="1"/>
</dbReference>
<dbReference type="InterPro" id="IPR050300">
    <property type="entry name" value="GDXG_lipolytic_enzyme"/>
</dbReference>
<dbReference type="Gene3D" id="3.40.50.1820">
    <property type="entry name" value="alpha/beta hydrolase"/>
    <property type="match status" value="1"/>
</dbReference>
<feature type="domain" description="Alpha/beta hydrolase fold-3" evidence="3">
    <location>
        <begin position="78"/>
        <end position="284"/>
    </location>
</feature>
<keyword evidence="2 4" id="KW-0378">Hydrolase</keyword>
<evidence type="ECO:0000313" key="5">
    <source>
        <dbReference type="Proteomes" id="UP001500879"/>
    </source>
</evidence>
<sequence length="310" mass="33259">MPVEPAITALLARYGPLPPLPVDRAHVEQLREQGRALAEDLVPIEVGAVEDGALPGPAGEIPVRVYRPEGADGPVPTVVFFHGGGWVAGDLDSHDQITRRLCRDVRAVVVAVHYRRAPEHPFPAPLDDCLAAARHVAEHRDDYGGGRLAVAGDSAGANTAAVTALVFRDERRPLDAQLLAYPPTDCSGTRSHPSRTENGEGYFLTTETIEELQRVYAGGDPGALRSWRISPLLAPDFTGVAPAVIGTVQYDPLRDEGRAYAEALADAGTDVFHRTYDGLVHGFLSLFEQSPASDAATAELFAQLAERLRP</sequence>
<accession>A0ABP3I2R6</accession>
<dbReference type="PANTHER" id="PTHR48081:SF8">
    <property type="entry name" value="ALPHA_BETA HYDROLASE FOLD-3 DOMAIN-CONTAINING PROTEIN-RELATED"/>
    <property type="match status" value="1"/>
</dbReference>
<evidence type="ECO:0000256" key="2">
    <source>
        <dbReference type="ARBA" id="ARBA00022801"/>
    </source>
</evidence>
<comment type="similarity">
    <text evidence="1">Belongs to the 'GDXG' lipolytic enzyme family.</text>
</comment>
<proteinExistence type="inferred from homology"/>
<evidence type="ECO:0000313" key="4">
    <source>
        <dbReference type="EMBL" id="GAA0387634.1"/>
    </source>
</evidence>
<evidence type="ECO:0000259" key="3">
    <source>
        <dbReference type="Pfam" id="PF07859"/>
    </source>
</evidence>
<dbReference type="InterPro" id="IPR029058">
    <property type="entry name" value="AB_hydrolase_fold"/>
</dbReference>
<organism evidence="4 5">
    <name type="scientific">Streptomyces luteireticuli</name>
    <dbReference type="NCBI Taxonomy" id="173858"/>
    <lineage>
        <taxon>Bacteria</taxon>
        <taxon>Bacillati</taxon>
        <taxon>Actinomycetota</taxon>
        <taxon>Actinomycetes</taxon>
        <taxon>Kitasatosporales</taxon>
        <taxon>Streptomycetaceae</taxon>
        <taxon>Streptomyces</taxon>
    </lineage>
</organism>
<dbReference type="InterPro" id="IPR002168">
    <property type="entry name" value="Lipase_GDXG_HIS_AS"/>
</dbReference>
<dbReference type="InterPro" id="IPR013094">
    <property type="entry name" value="AB_hydrolase_3"/>
</dbReference>
<dbReference type="RefSeq" id="WP_344019362.1">
    <property type="nucleotide sequence ID" value="NZ_BAAABX010000006.1"/>
</dbReference>
<dbReference type="EMBL" id="BAAABX010000006">
    <property type="protein sequence ID" value="GAA0387634.1"/>
    <property type="molecule type" value="Genomic_DNA"/>
</dbReference>
<dbReference type="PROSITE" id="PS01173">
    <property type="entry name" value="LIPASE_GDXG_HIS"/>
    <property type="match status" value="1"/>
</dbReference>
<protein>
    <submittedName>
        <fullName evidence="4">Alpha/beta hydrolase</fullName>
    </submittedName>
</protein>